<evidence type="ECO:0000313" key="1">
    <source>
        <dbReference type="EMBL" id="KAI7751924.1"/>
    </source>
</evidence>
<sequence length="62" mass="7364">MAVGFRLASDCIVCFRDLMMVDGEQRLLVVIQVTVSGGGDRREQPLLYRWWLFVWGLLWWFQ</sequence>
<comment type="caution">
    <text evidence="1">The sequence shown here is derived from an EMBL/GenBank/DDBJ whole genome shotgun (WGS) entry which is preliminary data.</text>
</comment>
<gene>
    <name evidence="1" type="ORF">M8C21_015731</name>
</gene>
<evidence type="ECO:0000313" key="2">
    <source>
        <dbReference type="Proteomes" id="UP001206925"/>
    </source>
</evidence>
<name>A0AAD5D395_AMBAR</name>
<dbReference type="Proteomes" id="UP001206925">
    <property type="component" value="Unassembled WGS sequence"/>
</dbReference>
<accession>A0AAD5D395</accession>
<organism evidence="1 2">
    <name type="scientific">Ambrosia artemisiifolia</name>
    <name type="common">Common ragweed</name>
    <dbReference type="NCBI Taxonomy" id="4212"/>
    <lineage>
        <taxon>Eukaryota</taxon>
        <taxon>Viridiplantae</taxon>
        <taxon>Streptophyta</taxon>
        <taxon>Embryophyta</taxon>
        <taxon>Tracheophyta</taxon>
        <taxon>Spermatophyta</taxon>
        <taxon>Magnoliopsida</taxon>
        <taxon>eudicotyledons</taxon>
        <taxon>Gunneridae</taxon>
        <taxon>Pentapetalae</taxon>
        <taxon>asterids</taxon>
        <taxon>campanulids</taxon>
        <taxon>Asterales</taxon>
        <taxon>Asteraceae</taxon>
        <taxon>Asteroideae</taxon>
        <taxon>Heliantheae alliance</taxon>
        <taxon>Heliantheae</taxon>
        <taxon>Ambrosia</taxon>
    </lineage>
</organism>
<keyword evidence="2" id="KW-1185">Reference proteome</keyword>
<protein>
    <submittedName>
        <fullName evidence="1">Uncharacterized protein</fullName>
    </submittedName>
</protein>
<dbReference type="AlphaFoldDB" id="A0AAD5D395"/>
<dbReference type="EMBL" id="JAMZMK010005790">
    <property type="protein sequence ID" value="KAI7751924.1"/>
    <property type="molecule type" value="Genomic_DNA"/>
</dbReference>
<proteinExistence type="predicted"/>
<reference evidence="1" key="1">
    <citation type="submission" date="2022-06" db="EMBL/GenBank/DDBJ databases">
        <title>Uncovering the hologenomic basis of an extraordinary plant invasion.</title>
        <authorList>
            <person name="Bieker V.C."/>
            <person name="Martin M.D."/>
            <person name="Gilbert T."/>
            <person name="Hodgins K."/>
            <person name="Battlay P."/>
            <person name="Petersen B."/>
            <person name="Wilson J."/>
        </authorList>
    </citation>
    <scope>NUCLEOTIDE SEQUENCE</scope>
    <source>
        <strain evidence="1">AA19_3_7</strain>
        <tissue evidence="1">Leaf</tissue>
    </source>
</reference>